<accession>A0A139BQZ4</accession>
<name>A0A139BQZ4_9PROT</name>
<gene>
    <name evidence="1" type="ORF">AWT59_2462</name>
</gene>
<dbReference type="EMBL" id="LSLI01000076">
    <property type="protein sequence ID" value="KXS31424.1"/>
    <property type="molecule type" value="Genomic_DNA"/>
</dbReference>
<dbReference type="Proteomes" id="UP000070578">
    <property type="component" value="Unassembled WGS sequence"/>
</dbReference>
<proteinExistence type="predicted"/>
<dbReference type="NCBIfam" id="NF041423">
    <property type="entry name" value="MobC_subf"/>
    <property type="match status" value="1"/>
</dbReference>
<comment type="caution">
    <text evidence="1">The sequence shown here is derived from an EMBL/GenBank/DDBJ whole genome shotgun (WGS) entry which is preliminary data.</text>
</comment>
<dbReference type="AlphaFoldDB" id="A0A139BQZ4"/>
<organism evidence="1 2">
    <name type="scientific">Candidatus Gallionella acididurans</name>
    <dbReference type="NCBI Taxonomy" id="1796491"/>
    <lineage>
        <taxon>Bacteria</taxon>
        <taxon>Pseudomonadati</taxon>
        <taxon>Pseudomonadota</taxon>
        <taxon>Betaproteobacteria</taxon>
        <taxon>Nitrosomonadales</taxon>
        <taxon>Gallionellaceae</taxon>
        <taxon>Gallionella</taxon>
    </lineage>
</organism>
<protein>
    <submittedName>
        <fullName evidence="1">Putative MobC protein</fullName>
    </submittedName>
</protein>
<sequence>MAVQTMSGLIPHSWADRMARRDEKRRKLLEFLRTELWTMPDIAGQIFGLTDPRSINATLTAMQRDELLVRETTRLPSGRAVNIVGITMTGQAHIAHLLERPMLDRAYEKGRVGLSQVDHRCDLQRLRIRLAQAGWKGWSYPDRQTVAQKTTGQTHRADAIVTHPGGSVIAVECERTVKTAKRYRVIAGHHLVAIARGDYTHVIYTSPDAAKIYAVRDLMQGIGNAVVAGRVAPVTPDMLACFHFCTYSDLVNQEIK</sequence>
<evidence type="ECO:0000313" key="2">
    <source>
        <dbReference type="Proteomes" id="UP000070578"/>
    </source>
</evidence>
<reference evidence="1 2" key="1">
    <citation type="submission" date="2016-02" db="EMBL/GenBank/DDBJ databases">
        <authorList>
            <person name="Wen L."/>
            <person name="He K."/>
            <person name="Yang H."/>
        </authorList>
    </citation>
    <scope>NUCLEOTIDE SEQUENCE [LARGE SCALE GENOMIC DNA]</scope>
    <source>
        <strain evidence="1">ShG14-8</strain>
    </source>
</reference>
<reference evidence="1 2" key="2">
    <citation type="submission" date="2016-03" db="EMBL/GenBank/DDBJ databases">
        <title>New uncultured bacterium of the family Gallionellaceae from acid mine drainage: description and reconstruction of genome based on metagenomic analysis of microbial community.</title>
        <authorList>
            <person name="Kadnikov V."/>
            <person name="Ivasenko D."/>
            <person name="Beletsky A."/>
            <person name="Mardanov A."/>
            <person name="Danilova E."/>
            <person name="Pimenov N."/>
            <person name="Karnachuk O."/>
            <person name="Ravin N."/>
        </authorList>
    </citation>
    <scope>NUCLEOTIDE SEQUENCE [LARGE SCALE GENOMIC DNA]</scope>
    <source>
        <strain evidence="1">ShG14-8</strain>
    </source>
</reference>
<evidence type="ECO:0000313" key="1">
    <source>
        <dbReference type="EMBL" id="KXS31424.1"/>
    </source>
</evidence>